<dbReference type="Gene3D" id="1.10.3720.10">
    <property type="entry name" value="MetI-like"/>
    <property type="match status" value="1"/>
</dbReference>
<evidence type="ECO:0000256" key="7">
    <source>
        <dbReference type="RuleBase" id="RU363032"/>
    </source>
</evidence>
<keyword evidence="4 7" id="KW-0812">Transmembrane</keyword>
<feature type="transmembrane region" description="Helical" evidence="7">
    <location>
        <begin position="103"/>
        <end position="127"/>
    </location>
</feature>
<feature type="transmembrane region" description="Helical" evidence="7">
    <location>
        <begin position="266"/>
        <end position="287"/>
    </location>
</feature>
<comment type="subcellular location">
    <subcellularLocation>
        <location evidence="1 7">Cell membrane</location>
        <topology evidence="1 7">Multi-pass membrane protein</topology>
    </subcellularLocation>
</comment>
<feature type="domain" description="ABC transmembrane type-1" evidence="8">
    <location>
        <begin position="99"/>
        <end position="288"/>
    </location>
</feature>
<dbReference type="InterPro" id="IPR000515">
    <property type="entry name" value="MetI-like"/>
</dbReference>
<evidence type="ECO:0000256" key="1">
    <source>
        <dbReference type="ARBA" id="ARBA00004651"/>
    </source>
</evidence>
<evidence type="ECO:0000256" key="5">
    <source>
        <dbReference type="ARBA" id="ARBA00022989"/>
    </source>
</evidence>
<dbReference type="InterPro" id="IPR050366">
    <property type="entry name" value="BP-dependent_transpt_permease"/>
</dbReference>
<feature type="transmembrane region" description="Helical" evidence="7">
    <location>
        <begin position="220"/>
        <end position="246"/>
    </location>
</feature>
<feature type="transmembrane region" description="Helical" evidence="7">
    <location>
        <begin position="193"/>
        <end position="213"/>
    </location>
</feature>
<comment type="similarity">
    <text evidence="7">Belongs to the binding-protein-dependent transport system permease family.</text>
</comment>
<evidence type="ECO:0000313" key="9">
    <source>
        <dbReference type="EMBL" id="GAM75264.1"/>
    </source>
</evidence>
<comment type="caution">
    <text evidence="9">The sequence shown here is derived from an EMBL/GenBank/DDBJ whole genome shotgun (WGS) entry which is preliminary data.</text>
</comment>
<evidence type="ECO:0000313" key="10">
    <source>
        <dbReference type="Proteomes" id="UP000031666"/>
    </source>
</evidence>
<dbReference type="Pfam" id="PF12911">
    <property type="entry name" value="OppC_N"/>
    <property type="match status" value="1"/>
</dbReference>
<dbReference type="PANTHER" id="PTHR43386:SF1">
    <property type="entry name" value="D,D-DIPEPTIDE TRANSPORT SYSTEM PERMEASE PROTEIN DDPC-RELATED"/>
    <property type="match status" value="1"/>
</dbReference>
<feature type="transmembrane region" description="Helical" evidence="7">
    <location>
        <begin position="148"/>
        <end position="173"/>
    </location>
</feature>
<dbReference type="GO" id="GO:0055085">
    <property type="term" value="P:transmembrane transport"/>
    <property type="evidence" value="ECO:0007669"/>
    <property type="project" value="InterPro"/>
</dbReference>
<evidence type="ECO:0000256" key="4">
    <source>
        <dbReference type="ARBA" id="ARBA00022692"/>
    </source>
</evidence>
<evidence type="ECO:0000256" key="6">
    <source>
        <dbReference type="ARBA" id="ARBA00023136"/>
    </source>
</evidence>
<keyword evidence="2 7" id="KW-0813">Transport</keyword>
<dbReference type="STRING" id="1481914.JCM19241_1607"/>
<evidence type="ECO:0000259" key="8">
    <source>
        <dbReference type="PROSITE" id="PS50928"/>
    </source>
</evidence>
<dbReference type="EMBL" id="BBSC01000003">
    <property type="protein sequence ID" value="GAM75264.1"/>
    <property type="molecule type" value="Genomic_DNA"/>
</dbReference>
<protein>
    <submittedName>
        <fullName evidence="9">Dipeptide transport system permease protein dppC</fullName>
    </submittedName>
</protein>
<dbReference type="PANTHER" id="PTHR43386">
    <property type="entry name" value="OLIGOPEPTIDE TRANSPORT SYSTEM PERMEASE PROTEIN APPC"/>
    <property type="match status" value="1"/>
</dbReference>
<evidence type="ECO:0000256" key="3">
    <source>
        <dbReference type="ARBA" id="ARBA00022475"/>
    </source>
</evidence>
<organism evidence="9 10">
    <name type="scientific">Vibrio ishigakensis</name>
    <dbReference type="NCBI Taxonomy" id="1481914"/>
    <lineage>
        <taxon>Bacteria</taxon>
        <taxon>Pseudomonadati</taxon>
        <taxon>Pseudomonadota</taxon>
        <taxon>Gammaproteobacteria</taxon>
        <taxon>Vibrionales</taxon>
        <taxon>Vibrionaceae</taxon>
        <taxon>Vibrio</taxon>
    </lineage>
</organism>
<dbReference type="AlphaFoldDB" id="A0A0B8QLB8"/>
<dbReference type="Pfam" id="PF00528">
    <property type="entry name" value="BPD_transp_1"/>
    <property type="match status" value="1"/>
</dbReference>
<keyword evidence="5 7" id="KW-1133">Transmembrane helix</keyword>
<dbReference type="CDD" id="cd06261">
    <property type="entry name" value="TM_PBP2"/>
    <property type="match status" value="1"/>
</dbReference>
<dbReference type="InterPro" id="IPR025966">
    <property type="entry name" value="OppC_N"/>
</dbReference>
<evidence type="ECO:0000256" key="2">
    <source>
        <dbReference type="ARBA" id="ARBA00022448"/>
    </source>
</evidence>
<sequence length="309" mass="34129">MSDESTLNANLYTNERTLGEKLGWWFRKSIYNFRANPLLYIGATIFALLILVAIFAPWLAPYEPLKMNFAHKLQSPNSEHWFGTDNLGRDIFSQVLYGARTSLSVGVITVVLSLLIGLPIGLVAGYAGGRIDSVLMRMSDVFLAFPPMLLPICMIAILGPGLMNVMLAIALSWFPWYSRILRAAVISVRNEQYVLSAQAAGVGHFTIMFKHLLPNAMTPLLIQVSMDFGYVILWAAALSFLGLGAVPPTLEWGLMIGNAQSLFLEYWWTAVFPGSAIFLTVLAANLLGDGLRDALDLNLRGESRYVTFS</sequence>
<dbReference type="InterPro" id="IPR035906">
    <property type="entry name" value="MetI-like_sf"/>
</dbReference>
<name>A0A0B8QLB8_9VIBR</name>
<dbReference type="SUPFAM" id="SSF161098">
    <property type="entry name" value="MetI-like"/>
    <property type="match status" value="1"/>
</dbReference>
<dbReference type="GO" id="GO:0005886">
    <property type="term" value="C:plasma membrane"/>
    <property type="evidence" value="ECO:0007669"/>
    <property type="project" value="UniProtKB-SubCell"/>
</dbReference>
<accession>A0A0B8QLB8</accession>
<keyword evidence="6 7" id="KW-0472">Membrane</keyword>
<dbReference type="Proteomes" id="UP000031666">
    <property type="component" value="Unassembled WGS sequence"/>
</dbReference>
<gene>
    <name evidence="9" type="ORF">JCM19241_1607</name>
</gene>
<feature type="transmembrane region" description="Helical" evidence="7">
    <location>
        <begin position="38"/>
        <end position="60"/>
    </location>
</feature>
<reference evidence="9 10" key="2">
    <citation type="submission" date="2015-01" db="EMBL/GenBank/DDBJ databases">
        <authorList>
            <consortium name="NBRP consortium"/>
            <person name="Sawabe T."/>
            <person name="Meirelles P."/>
            <person name="Feng G."/>
            <person name="Sayaka M."/>
            <person name="Hattori M."/>
            <person name="Ohkuma M."/>
        </authorList>
    </citation>
    <scope>NUCLEOTIDE SEQUENCE [LARGE SCALE GENOMIC DNA]</scope>
    <source>
        <strain evidence="10">JCM 19241</strain>
    </source>
</reference>
<keyword evidence="3" id="KW-1003">Cell membrane</keyword>
<reference evidence="9 10" key="1">
    <citation type="submission" date="2015-01" db="EMBL/GenBank/DDBJ databases">
        <title>Vibrio sp. C94 JCM 19241 whole genome shotgun sequence.</title>
        <authorList>
            <person name="Sawabe T."/>
            <person name="Meirelles P."/>
            <person name="Feng G."/>
            <person name="Sayaka M."/>
            <person name="Hattori M."/>
            <person name="Ohkuma M."/>
        </authorList>
    </citation>
    <scope>NUCLEOTIDE SEQUENCE [LARGE SCALE GENOMIC DNA]</scope>
    <source>
        <strain evidence="10">JCM 19241</strain>
    </source>
</reference>
<proteinExistence type="inferred from homology"/>
<dbReference type="PROSITE" id="PS50928">
    <property type="entry name" value="ABC_TM1"/>
    <property type="match status" value="1"/>
</dbReference>